<name>A0A0E9WJ98_ANGAN</name>
<proteinExistence type="predicted"/>
<sequence>MKSATKLVILHMKCPITAFLIKTYSNHIKNVSMFCRPRNITLTEILSPA</sequence>
<dbReference type="AlphaFoldDB" id="A0A0E9WJ98"/>
<reference evidence="1" key="1">
    <citation type="submission" date="2014-11" db="EMBL/GenBank/DDBJ databases">
        <authorList>
            <person name="Amaro Gonzalez C."/>
        </authorList>
    </citation>
    <scope>NUCLEOTIDE SEQUENCE</scope>
</reference>
<evidence type="ECO:0000313" key="1">
    <source>
        <dbReference type="EMBL" id="JAH89563.1"/>
    </source>
</evidence>
<accession>A0A0E9WJ98</accession>
<dbReference type="EMBL" id="GBXM01019014">
    <property type="protein sequence ID" value="JAH89563.1"/>
    <property type="molecule type" value="Transcribed_RNA"/>
</dbReference>
<reference evidence="1" key="2">
    <citation type="journal article" date="2015" name="Fish Shellfish Immunol.">
        <title>Early steps in the European eel (Anguilla anguilla)-Vibrio vulnificus interaction in the gills: Role of the RtxA13 toxin.</title>
        <authorList>
            <person name="Callol A."/>
            <person name="Pajuelo D."/>
            <person name="Ebbesson L."/>
            <person name="Teles M."/>
            <person name="MacKenzie S."/>
            <person name="Amaro C."/>
        </authorList>
    </citation>
    <scope>NUCLEOTIDE SEQUENCE</scope>
</reference>
<protein>
    <submittedName>
        <fullName evidence="1">Uncharacterized protein</fullName>
    </submittedName>
</protein>
<organism evidence="1">
    <name type="scientific">Anguilla anguilla</name>
    <name type="common">European freshwater eel</name>
    <name type="synonym">Muraena anguilla</name>
    <dbReference type="NCBI Taxonomy" id="7936"/>
    <lineage>
        <taxon>Eukaryota</taxon>
        <taxon>Metazoa</taxon>
        <taxon>Chordata</taxon>
        <taxon>Craniata</taxon>
        <taxon>Vertebrata</taxon>
        <taxon>Euteleostomi</taxon>
        <taxon>Actinopterygii</taxon>
        <taxon>Neopterygii</taxon>
        <taxon>Teleostei</taxon>
        <taxon>Anguilliformes</taxon>
        <taxon>Anguillidae</taxon>
        <taxon>Anguilla</taxon>
    </lineage>
</organism>